<proteinExistence type="inferred from homology"/>
<evidence type="ECO:0000256" key="1">
    <source>
        <dbReference type="ARBA" id="ARBA00001933"/>
    </source>
</evidence>
<evidence type="ECO:0000313" key="7">
    <source>
        <dbReference type="EMBL" id="NML97202.1"/>
    </source>
</evidence>
<dbReference type="EMBL" id="JABBGJ010000004">
    <property type="protein sequence ID" value="NML97202.1"/>
    <property type="molecule type" value="Genomic_DNA"/>
</dbReference>
<comment type="cofactor">
    <cofactor evidence="1">
        <name>pyridoxal 5'-phosphate</name>
        <dbReference type="ChEBI" id="CHEBI:597326"/>
    </cofactor>
</comment>
<dbReference type="SUPFAM" id="SSF53383">
    <property type="entry name" value="PLP-dependent transferases"/>
    <property type="match status" value="1"/>
</dbReference>
<dbReference type="InterPro" id="IPR015424">
    <property type="entry name" value="PyrdxlP-dep_Trfase"/>
</dbReference>
<accession>A0A848I7I5</accession>
<gene>
    <name evidence="7" type="ORF">HHL24_04420</name>
</gene>
<dbReference type="Gene3D" id="3.90.1150.10">
    <property type="entry name" value="Aspartate Aminotransferase, domain 1"/>
    <property type="match status" value="1"/>
</dbReference>
<dbReference type="GO" id="GO:0005737">
    <property type="term" value="C:cytoplasm"/>
    <property type="evidence" value="ECO:0007669"/>
    <property type="project" value="TreeGrafter"/>
</dbReference>
<dbReference type="RefSeq" id="WP_169484210.1">
    <property type="nucleotide sequence ID" value="NZ_JABBGJ010000004.1"/>
</dbReference>
<keyword evidence="4 7" id="KW-0808">Transferase</keyword>
<protein>
    <submittedName>
        <fullName evidence="7">Aminotransferase class I/II-fold pyridoxal phosphate-dependent enzyme</fullName>
    </submittedName>
</protein>
<dbReference type="Gene3D" id="3.40.640.10">
    <property type="entry name" value="Type I PLP-dependent aspartate aminotransferase-like (Major domain)"/>
    <property type="match status" value="1"/>
</dbReference>
<dbReference type="Proteomes" id="UP000544134">
    <property type="component" value="Unassembled WGS sequence"/>
</dbReference>
<dbReference type="FunFam" id="3.40.640.10:FF:000033">
    <property type="entry name" value="Aspartate aminotransferase"/>
    <property type="match status" value="1"/>
</dbReference>
<dbReference type="Pfam" id="PF00155">
    <property type="entry name" value="Aminotran_1_2"/>
    <property type="match status" value="1"/>
</dbReference>
<evidence type="ECO:0000256" key="3">
    <source>
        <dbReference type="ARBA" id="ARBA00022576"/>
    </source>
</evidence>
<dbReference type="GO" id="GO:0030170">
    <property type="term" value="F:pyridoxal phosphate binding"/>
    <property type="evidence" value="ECO:0007669"/>
    <property type="project" value="InterPro"/>
</dbReference>
<reference evidence="7 8" key="1">
    <citation type="submission" date="2020-04" db="EMBL/GenBank/DDBJ databases">
        <title>Paraburkholderia sp. RP-4-7 isolated from soil.</title>
        <authorList>
            <person name="Dahal R.H."/>
        </authorList>
    </citation>
    <scope>NUCLEOTIDE SEQUENCE [LARGE SCALE GENOMIC DNA]</scope>
    <source>
        <strain evidence="7 8">RP-4-7</strain>
    </source>
</reference>
<evidence type="ECO:0000313" key="8">
    <source>
        <dbReference type="Proteomes" id="UP000544134"/>
    </source>
</evidence>
<keyword evidence="8" id="KW-1185">Reference proteome</keyword>
<dbReference type="AlphaFoldDB" id="A0A848I7I5"/>
<dbReference type="InterPro" id="IPR015422">
    <property type="entry name" value="PyrdxlP-dep_Trfase_small"/>
</dbReference>
<sequence length="382" mass="41603">MSSIVSDSRLPHIKGSIFATMARAAKKYGAVNLSQGFPDFAPDQWLLDALSEAVQGNHNQYGLPEGSETLRQSIAHMFQNLYGLGFSAETQVTITAGATQAISAAISSLVHAGEEVIFLSPAFESYAPAILLAGGVPVCVELRAPTFEVDWDEVEKSVTTHTRMIVVNSPHNPTGRCWTAVDVDRLARIADQYNLLVLSDEVYHNIVFAPQQHITAISDARLRERTVVVGSLGKTMHVTGWRIGYAIGAPALTNEIRKVLQFNTYAAPTPLQQAMAAVLDDAAYSDLPQLFLQKRNRFLEGLGSSRFSFMPTGGGYFQMLDYSAISELPDTEFANHLIQCHGVAGLPMSGFGSQYAKSKLLRFCFAKKEETLDAATAILRAI</sequence>
<evidence type="ECO:0000256" key="4">
    <source>
        <dbReference type="ARBA" id="ARBA00022679"/>
    </source>
</evidence>
<keyword evidence="3 7" id="KW-0032">Aminotransferase</keyword>
<dbReference type="CDD" id="cd00609">
    <property type="entry name" value="AAT_like"/>
    <property type="match status" value="1"/>
</dbReference>
<keyword evidence="5" id="KW-0663">Pyridoxal phosphate</keyword>
<dbReference type="PANTHER" id="PTHR43807:SF20">
    <property type="entry name" value="FI04487P"/>
    <property type="match status" value="1"/>
</dbReference>
<dbReference type="InterPro" id="IPR015421">
    <property type="entry name" value="PyrdxlP-dep_Trfase_major"/>
</dbReference>
<dbReference type="NCBIfam" id="NF006569">
    <property type="entry name" value="PRK09082.1"/>
    <property type="match status" value="1"/>
</dbReference>
<evidence type="ECO:0000259" key="6">
    <source>
        <dbReference type="Pfam" id="PF00155"/>
    </source>
</evidence>
<feature type="domain" description="Aminotransferase class I/classII large" evidence="6">
    <location>
        <begin position="31"/>
        <end position="375"/>
    </location>
</feature>
<evidence type="ECO:0000256" key="2">
    <source>
        <dbReference type="ARBA" id="ARBA00007441"/>
    </source>
</evidence>
<dbReference type="InterPro" id="IPR004839">
    <property type="entry name" value="Aminotransferase_I/II_large"/>
</dbReference>
<dbReference type="InterPro" id="IPR051326">
    <property type="entry name" value="Kynurenine-oxoglutarate_AT"/>
</dbReference>
<comment type="caution">
    <text evidence="7">The sequence shown here is derived from an EMBL/GenBank/DDBJ whole genome shotgun (WGS) entry which is preliminary data.</text>
</comment>
<name>A0A848I7I5_9BURK</name>
<dbReference type="GO" id="GO:0016212">
    <property type="term" value="F:kynurenine-oxoglutarate transaminase activity"/>
    <property type="evidence" value="ECO:0007669"/>
    <property type="project" value="TreeGrafter"/>
</dbReference>
<organism evidence="7 8">
    <name type="scientific">Paraburkholderia polaris</name>
    <dbReference type="NCBI Taxonomy" id="2728848"/>
    <lineage>
        <taxon>Bacteria</taxon>
        <taxon>Pseudomonadati</taxon>
        <taxon>Pseudomonadota</taxon>
        <taxon>Betaproteobacteria</taxon>
        <taxon>Burkholderiales</taxon>
        <taxon>Burkholderiaceae</taxon>
        <taxon>Paraburkholderia</taxon>
    </lineage>
</organism>
<comment type="similarity">
    <text evidence="2">Belongs to the class-I pyridoxal-phosphate-dependent aminotransferase family.</text>
</comment>
<dbReference type="PANTHER" id="PTHR43807">
    <property type="entry name" value="FI04487P"/>
    <property type="match status" value="1"/>
</dbReference>
<evidence type="ECO:0000256" key="5">
    <source>
        <dbReference type="ARBA" id="ARBA00022898"/>
    </source>
</evidence>